<dbReference type="Pfam" id="PF07538">
    <property type="entry name" value="ChW"/>
    <property type="match status" value="2"/>
</dbReference>
<evidence type="ECO:0000313" key="2">
    <source>
        <dbReference type="Proteomes" id="UP001203069"/>
    </source>
</evidence>
<dbReference type="SMART" id="SM00728">
    <property type="entry name" value="ChW"/>
    <property type="match status" value="2"/>
</dbReference>
<keyword evidence="2" id="KW-1185">Reference proteome</keyword>
<accession>A0ABT0MMZ3</accession>
<reference evidence="1 2" key="1">
    <citation type="submission" date="2022-02" db="EMBL/GenBank/DDBJ databases">
        <title>Description of Brenneria tiliae sp. nov. isolated from symptomatic Tilia x moltkei and Tilia x europaea trees in the UK.</title>
        <authorList>
            <person name="Kile H."/>
        </authorList>
    </citation>
    <scope>NUCLEOTIDE SEQUENCE [LARGE SCALE GENOMIC DNA]</scope>
    <source>
        <strain evidence="1 2">MC1SB4.1</strain>
    </source>
</reference>
<protein>
    <submittedName>
        <fullName evidence="1">Uncharacterized protein</fullName>
    </submittedName>
</protein>
<comment type="caution">
    <text evidence="1">The sequence shown here is derived from an EMBL/GenBank/DDBJ whole genome shotgun (WGS) entry which is preliminary data.</text>
</comment>
<name>A0ABT0MMZ3_9GAMM</name>
<organism evidence="1 2">
    <name type="scientific">Brenneria tiliae</name>
    <dbReference type="NCBI Taxonomy" id="2914984"/>
    <lineage>
        <taxon>Bacteria</taxon>
        <taxon>Pseudomonadati</taxon>
        <taxon>Pseudomonadota</taxon>
        <taxon>Gammaproteobacteria</taxon>
        <taxon>Enterobacterales</taxon>
        <taxon>Pectobacteriaceae</taxon>
        <taxon>Brenneria</taxon>
    </lineage>
</organism>
<evidence type="ECO:0000313" key="1">
    <source>
        <dbReference type="EMBL" id="MCL2891196.1"/>
    </source>
</evidence>
<dbReference type="InterPro" id="IPR006637">
    <property type="entry name" value="ChW"/>
</dbReference>
<feature type="non-terminal residue" evidence="1">
    <location>
        <position position="1"/>
    </location>
</feature>
<feature type="non-terminal residue" evidence="1">
    <location>
        <position position="153"/>
    </location>
</feature>
<gene>
    <name evidence="1" type="ORF">MFP26_00350</name>
</gene>
<dbReference type="RefSeq" id="WP_249243231.1">
    <property type="nucleotide sequence ID" value="NZ_JAKPBZ010000063.1"/>
</dbReference>
<dbReference type="EMBL" id="JAKPBZ010000063">
    <property type="protein sequence ID" value="MCL2891196.1"/>
    <property type="molecule type" value="Genomic_DNA"/>
</dbReference>
<proteinExistence type="predicted"/>
<sequence length="153" mass="16895">YRSNGDLSGTTGQSRRLEGFQVKLTGAMARVYDVYYRAHIQTYGWLDWAANGQSAGSSSLGRRAESIQVYLVPKGSAAPGSTERPFMRYREFLFVMGHGAGDPGAIGSGTNEAAFTRNELLPNLRKYAAQLKTSKIHIYDTSKNMFQDTQSLQ</sequence>
<dbReference type="Proteomes" id="UP001203069">
    <property type="component" value="Unassembled WGS sequence"/>
</dbReference>